<dbReference type="GO" id="GO:0016740">
    <property type="term" value="F:transferase activity"/>
    <property type="evidence" value="ECO:0007669"/>
    <property type="project" value="UniProtKB-KW"/>
</dbReference>
<comment type="caution">
    <text evidence="3">The sequence shown here is derived from an EMBL/GenBank/DDBJ whole genome shotgun (WGS) entry which is preliminary data.</text>
</comment>
<dbReference type="PANTHER" id="PTHR43630:SF2">
    <property type="entry name" value="GLYCOSYLTRANSFERASE"/>
    <property type="match status" value="1"/>
</dbReference>
<dbReference type="AlphaFoldDB" id="A0A2V4BV90"/>
<keyword evidence="3" id="KW-0808">Transferase</keyword>
<proteinExistence type="inferred from homology"/>
<dbReference type="Gene3D" id="3.90.550.10">
    <property type="entry name" value="Spore Coat Polysaccharide Biosynthesis Protein SpsA, Chain A"/>
    <property type="match status" value="1"/>
</dbReference>
<dbReference type="CDD" id="cd00761">
    <property type="entry name" value="Glyco_tranf_GTA_type"/>
    <property type="match status" value="1"/>
</dbReference>
<dbReference type="SUPFAM" id="SSF53448">
    <property type="entry name" value="Nucleotide-diphospho-sugar transferases"/>
    <property type="match status" value="1"/>
</dbReference>
<sequence length="307" mass="35906">MIMSNLMDLSIIIPHKNSQNLLQRCLDSIPESDNIEIIIIDDNSSNVNKEIFPGVNRKDTKVIFSETDITAGGARNIGLDHVSNKWMIFADADDFFLKDAFVVFEKTLVNQEIDIYYFRVSSVFSDTLERATRDKGVNTLVDHFLTDEAKLRLKHIVPWGKVFSSEFVRRNSIRFDEVPASNDIMFGVKTGFLAKKITVIQQEVYCVTMNRGSISNTLTAQNNRSRYIVMLKYNEYLRKNQYNSFQNSIRPFIFNSLKFGFIDFFESLKLMFYYKDSFFYNFHPFRSAKTFLNIKMNREKNSKYIIK</sequence>
<evidence type="ECO:0000313" key="3">
    <source>
        <dbReference type="EMBL" id="PXY42547.1"/>
    </source>
</evidence>
<evidence type="ECO:0000313" key="4">
    <source>
        <dbReference type="Proteomes" id="UP000247903"/>
    </source>
</evidence>
<feature type="domain" description="Glycosyltransferase 2-like" evidence="2">
    <location>
        <begin position="10"/>
        <end position="150"/>
    </location>
</feature>
<dbReference type="Proteomes" id="UP000247903">
    <property type="component" value="Unassembled WGS sequence"/>
</dbReference>
<keyword evidence="4" id="KW-1185">Reference proteome</keyword>
<organism evidence="3 4">
    <name type="scientific">Flavobacterium cheongpyeongense</name>
    <dbReference type="NCBI Taxonomy" id="2212651"/>
    <lineage>
        <taxon>Bacteria</taxon>
        <taxon>Pseudomonadati</taxon>
        <taxon>Bacteroidota</taxon>
        <taxon>Flavobacteriia</taxon>
        <taxon>Flavobacteriales</taxon>
        <taxon>Flavobacteriaceae</taxon>
        <taxon>Flavobacterium</taxon>
    </lineage>
</organism>
<comment type="similarity">
    <text evidence="1">Belongs to the glycosyltransferase 2 family. WaaE/KdtX subfamily.</text>
</comment>
<dbReference type="Pfam" id="PF00535">
    <property type="entry name" value="Glycos_transf_2"/>
    <property type="match status" value="1"/>
</dbReference>
<dbReference type="InterPro" id="IPR001173">
    <property type="entry name" value="Glyco_trans_2-like"/>
</dbReference>
<dbReference type="PANTHER" id="PTHR43630">
    <property type="entry name" value="POLY-BETA-1,6-N-ACETYL-D-GLUCOSAMINE SYNTHASE"/>
    <property type="match status" value="1"/>
</dbReference>
<reference evidence="3 4" key="1">
    <citation type="submission" date="2018-05" db="EMBL/GenBank/DDBJ databases">
        <title>Flavobacterium sp. strain IMCC34759, incomplete genome.</title>
        <authorList>
            <person name="Joung Y."/>
            <person name="Cho J."/>
        </authorList>
    </citation>
    <scope>NUCLEOTIDE SEQUENCE [LARGE SCALE GENOMIC DNA]</scope>
    <source>
        <strain evidence="3 4">IMCC34759</strain>
    </source>
</reference>
<name>A0A2V4BV90_9FLAO</name>
<dbReference type="EMBL" id="QJHK01000001">
    <property type="protein sequence ID" value="PXY42547.1"/>
    <property type="molecule type" value="Genomic_DNA"/>
</dbReference>
<evidence type="ECO:0000256" key="1">
    <source>
        <dbReference type="ARBA" id="ARBA00038494"/>
    </source>
</evidence>
<protein>
    <submittedName>
        <fullName evidence="3">Glycosyl transferase family 2</fullName>
    </submittedName>
</protein>
<accession>A0A2V4BV90</accession>
<evidence type="ECO:0000259" key="2">
    <source>
        <dbReference type="Pfam" id="PF00535"/>
    </source>
</evidence>
<dbReference type="InterPro" id="IPR029044">
    <property type="entry name" value="Nucleotide-diphossugar_trans"/>
</dbReference>
<dbReference type="OrthoDB" id="396512at2"/>
<gene>
    <name evidence="3" type="ORF">DMB65_00535</name>
</gene>